<keyword evidence="3" id="KW-1185">Reference proteome</keyword>
<name>A0A7Z7IIG5_9MYCO</name>
<dbReference type="InterPro" id="IPR029063">
    <property type="entry name" value="SAM-dependent_MTases_sf"/>
</dbReference>
<reference evidence="2 3" key="1">
    <citation type="submission" date="2017-10" db="EMBL/GenBank/DDBJ databases">
        <authorList>
            <consortium name="Urmite Genomes"/>
        </authorList>
    </citation>
    <scope>NUCLEOTIDE SEQUENCE [LARGE SCALE GENOMIC DNA]</scope>
    <source>
        <strain evidence="2 3">FB-527</strain>
    </source>
</reference>
<dbReference type="PANTHER" id="PTHR43591">
    <property type="entry name" value="METHYLTRANSFERASE"/>
    <property type="match status" value="1"/>
</dbReference>
<comment type="caution">
    <text evidence="2">The sequence shown here is derived from an EMBL/GenBank/DDBJ whole genome shotgun (WGS) entry which is preliminary data.</text>
</comment>
<dbReference type="GO" id="GO:0032259">
    <property type="term" value="P:methylation"/>
    <property type="evidence" value="ECO:0007669"/>
    <property type="project" value="UniProtKB-KW"/>
</dbReference>
<dbReference type="RefSeq" id="WP_260860923.1">
    <property type="nucleotide sequence ID" value="NZ_OCTY01000002.1"/>
</dbReference>
<evidence type="ECO:0000313" key="2">
    <source>
        <dbReference type="EMBL" id="SOJ52994.1"/>
    </source>
</evidence>
<dbReference type="GO" id="GO:0008757">
    <property type="term" value="F:S-adenosylmethionine-dependent methyltransferase activity"/>
    <property type="evidence" value="ECO:0007669"/>
    <property type="project" value="InterPro"/>
</dbReference>
<evidence type="ECO:0000259" key="1">
    <source>
        <dbReference type="Pfam" id="PF08241"/>
    </source>
</evidence>
<evidence type="ECO:0000313" key="3">
    <source>
        <dbReference type="Proteomes" id="UP000554965"/>
    </source>
</evidence>
<dbReference type="AlphaFoldDB" id="A0A7Z7IIG5"/>
<feature type="domain" description="Methyltransferase type 11" evidence="1">
    <location>
        <begin position="55"/>
        <end position="151"/>
    </location>
</feature>
<dbReference type="Gene3D" id="3.40.50.150">
    <property type="entry name" value="Vaccinia Virus protein VP39"/>
    <property type="match status" value="1"/>
</dbReference>
<sequence>MKTSRSIPRYLSSQAARPRGAFGRLLGLIWRTETASVNRIAIELLEPAPGERICEIGFGPGRTLGLLAAAGAEVIGVEVSETMIAIAARRNAKSIASGDISVYQGNGITLPIADDSIDKALSVHNFYFWQDPSVSLYDIARALRPGGRLVLTSITDDRPLPARFDPSIYRVPTTDDTAAWLTAAGFGDVDIERRSDHPSIVWFTATAT</sequence>
<accession>A0A7Z7IIG5</accession>
<organism evidence="2 3">
    <name type="scientific">Mycobacterium simulans</name>
    <dbReference type="NCBI Taxonomy" id="627089"/>
    <lineage>
        <taxon>Bacteria</taxon>
        <taxon>Bacillati</taxon>
        <taxon>Actinomycetota</taxon>
        <taxon>Actinomycetes</taxon>
        <taxon>Mycobacteriales</taxon>
        <taxon>Mycobacteriaceae</taxon>
        <taxon>Mycobacterium</taxon>
    </lineage>
</organism>
<proteinExistence type="predicted"/>
<dbReference type="SUPFAM" id="SSF53335">
    <property type="entry name" value="S-adenosyl-L-methionine-dependent methyltransferases"/>
    <property type="match status" value="1"/>
</dbReference>
<keyword evidence="2" id="KW-0489">Methyltransferase</keyword>
<protein>
    <submittedName>
        <fullName evidence="2">Putative methyltransferase</fullName>
        <ecNumber evidence="2">2.1.1.-</ecNumber>
    </submittedName>
</protein>
<keyword evidence="2" id="KW-0808">Transferase</keyword>
<gene>
    <name evidence="2" type="ORF">MSIMFB_00499</name>
</gene>
<dbReference type="InterPro" id="IPR013216">
    <property type="entry name" value="Methyltransf_11"/>
</dbReference>
<dbReference type="Proteomes" id="UP000554965">
    <property type="component" value="Unassembled WGS sequence"/>
</dbReference>
<dbReference type="Pfam" id="PF08241">
    <property type="entry name" value="Methyltransf_11"/>
    <property type="match status" value="1"/>
</dbReference>
<dbReference type="EMBL" id="OCTY01000002">
    <property type="protein sequence ID" value="SOJ52994.1"/>
    <property type="molecule type" value="Genomic_DNA"/>
</dbReference>
<dbReference type="EC" id="2.1.1.-" evidence="2"/>
<dbReference type="CDD" id="cd02440">
    <property type="entry name" value="AdoMet_MTases"/>
    <property type="match status" value="1"/>
</dbReference>